<protein>
    <recommendedName>
        <fullName evidence="6">F-box domain-containing protein</fullName>
    </recommendedName>
</protein>
<name>A0A9Q0FIQ2_9ROSI</name>
<dbReference type="Gene3D" id="2.120.10.80">
    <property type="entry name" value="Kelch-type beta propeller"/>
    <property type="match status" value="1"/>
</dbReference>
<dbReference type="InterPro" id="IPR015915">
    <property type="entry name" value="Kelch-typ_b-propeller"/>
</dbReference>
<organism evidence="4 5">
    <name type="scientific">Turnera subulata</name>
    <dbReference type="NCBI Taxonomy" id="218843"/>
    <lineage>
        <taxon>Eukaryota</taxon>
        <taxon>Viridiplantae</taxon>
        <taxon>Streptophyta</taxon>
        <taxon>Embryophyta</taxon>
        <taxon>Tracheophyta</taxon>
        <taxon>Spermatophyta</taxon>
        <taxon>Magnoliopsida</taxon>
        <taxon>eudicotyledons</taxon>
        <taxon>Gunneridae</taxon>
        <taxon>Pentapetalae</taxon>
        <taxon>rosids</taxon>
        <taxon>fabids</taxon>
        <taxon>Malpighiales</taxon>
        <taxon>Passifloraceae</taxon>
        <taxon>Turnera</taxon>
    </lineage>
</organism>
<dbReference type="GO" id="GO:0005634">
    <property type="term" value="C:nucleus"/>
    <property type="evidence" value="ECO:0007669"/>
    <property type="project" value="UniProtKB-ARBA"/>
</dbReference>
<reference evidence="4" key="2">
    <citation type="journal article" date="2023" name="Plants (Basel)">
        <title>Annotation of the Turnera subulata (Passifloraceae) Draft Genome Reveals the S-Locus Evolved after the Divergence of Turneroideae from Passifloroideae in a Stepwise Manner.</title>
        <authorList>
            <person name="Henning P.M."/>
            <person name="Roalson E.H."/>
            <person name="Mir W."/>
            <person name="McCubbin A.G."/>
            <person name="Shore J.S."/>
        </authorList>
    </citation>
    <scope>NUCLEOTIDE SEQUENCE</scope>
    <source>
        <strain evidence="4">F60SS</strain>
    </source>
</reference>
<evidence type="ECO:0000256" key="3">
    <source>
        <dbReference type="SAM" id="MobiDB-lite"/>
    </source>
</evidence>
<dbReference type="Proteomes" id="UP001141552">
    <property type="component" value="Unassembled WGS sequence"/>
</dbReference>
<evidence type="ECO:0000313" key="5">
    <source>
        <dbReference type="Proteomes" id="UP001141552"/>
    </source>
</evidence>
<dbReference type="EMBL" id="JAKUCV010005449">
    <property type="protein sequence ID" value="KAJ4831126.1"/>
    <property type="molecule type" value="Genomic_DNA"/>
</dbReference>
<gene>
    <name evidence="4" type="ORF">Tsubulata_000657</name>
</gene>
<dbReference type="GO" id="GO:0005829">
    <property type="term" value="C:cytosol"/>
    <property type="evidence" value="ECO:0007669"/>
    <property type="project" value="TreeGrafter"/>
</dbReference>
<dbReference type="InterPro" id="IPR052439">
    <property type="entry name" value="F-box/Kelch-repeat"/>
</dbReference>
<dbReference type="OrthoDB" id="191037at2759"/>
<reference evidence="4" key="1">
    <citation type="submission" date="2022-02" db="EMBL/GenBank/DDBJ databases">
        <authorList>
            <person name="Henning P.M."/>
            <person name="McCubbin A.G."/>
            <person name="Shore J.S."/>
        </authorList>
    </citation>
    <scope>NUCLEOTIDE SEQUENCE</scope>
    <source>
        <strain evidence="4">F60SS</strain>
        <tissue evidence="4">Leaves</tissue>
    </source>
</reference>
<dbReference type="SMART" id="SM00612">
    <property type="entry name" value="Kelch"/>
    <property type="match status" value="3"/>
</dbReference>
<dbReference type="InterPro" id="IPR006652">
    <property type="entry name" value="Kelch_1"/>
</dbReference>
<dbReference type="PANTHER" id="PTHR46122:SF5">
    <property type="entry name" value="F-BOX DOMAIN-CONTAINING PROTEIN"/>
    <property type="match status" value="1"/>
</dbReference>
<keyword evidence="2" id="KW-0677">Repeat</keyword>
<evidence type="ECO:0000256" key="1">
    <source>
        <dbReference type="ARBA" id="ARBA00022441"/>
    </source>
</evidence>
<dbReference type="AlphaFoldDB" id="A0A9Q0FIQ2"/>
<dbReference type="FunFam" id="2.120.10.80:FF:000007">
    <property type="entry name" value="F-box/kelch-repeat protein SKIP11"/>
    <property type="match status" value="1"/>
</dbReference>
<feature type="compositionally biased region" description="Basic and acidic residues" evidence="3">
    <location>
        <begin position="1"/>
        <end position="23"/>
    </location>
</feature>
<dbReference type="SUPFAM" id="SSF117281">
    <property type="entry name" value="Kelch motif"/>
    <property type="match status" value="1"/>
</dbReference>
<keyword evidence="1" id="KW-0880">Kelch repeat</keyword>
<comment type="caution">
    <text evidence="4">The sequence shown here is derived from an EMBL/GenBank/DDBJ whole genome shotgun (WGS) entry which is preliminary data.</text>
</comment>
<evidence type="ECO:0008006" key="6">
    <source>
        <dbReference type="Google" id="ProtNLM"/>
    </source>
</evidence>
<feature type="region of interest" description="Disordered" evidence="3">
    <location>
        <begin position="1"/>
        <end position="43"/>
    </location>
</feature>
<sequence length="434" mass="48567">MSKGKELKAENDRRVACRNDRTPSRKRVIAEDSGSSFLISSPPLKKIGCCDMNGQEGLNSSLPSSREVRVGDSSSVEPQDADYSNIPPLSDELENQILARVPRSEYWKFPLVNKRVFSLLKSGDLYKIRREIGVRESSVFIFATGDKSWWAFDRRFSTRRKLPDLPADCCFSFGDKESLCAGTHLIISGREIYGVVVWRYELETNSWKKGPSMMHPRCLFASASCGPFAFVAGGVTGTGVEVLNTAEKYNPDSKTWDILPRMFRKRKLCSGCYMDNKFYVIGGRNEEGKSLTCGEAYDEDRKEWELIPNMLEETPVTTFQSPPLIAVVNNELYSLETSSNELRVYLKKTKKWKKLGVVPVRADSNKGWGVAFKSLGNELLVIGASTSTVAYSGDGMTIYTCCPDSGAENLQWKPLECGRNRLSNFILNCSVMVA</sequence>
<dbReference type="PANTHER" id="PTHR46122">
    <property type="entry name" value="GALACTOSE OXIDASE/KELCH REPEAT PROTEIN-RELATED"/>
    <property type="match status" value="1"/>
</dbReference>
<proteinExistence type="predicted"/>
<feature type="region of interest" description="Disordered" evidence="3">
    <location>
        <begin position="58"/>
        <end position="85"/>
    </location>
</feature>
<accession>A0A9Q0FIQ2</accession>
<evidence type="ECO:0000256" key="2">
    <source>
        <dbReference type="ARBA" id="ARBA00022737"/>
    </source>
</evidence>
<keyword evidence="5" id="KW-1185">Reference proteome</keyword>
<dbReference type="Pfam" id="PF01344">
    <property type="entry name" value="Kelch_1"/>
    <property type="match status" value="2"/>
</dbReference>
<evidence type="ECO:0000313" key="4">
    <source>
        <dbReference type="EMBL" id="KAJ4831126.1"/>
    </source>
</evidence>